<feature type="transmembrane region" description="Helical" evidence="1">
    <location>
        <begin position="5"/>
        <end position="25"/>
    </location>
</feature>
<keyword evidence="3" id="KW-1185">Reference proteome</keyword>
<protein>
    <recommendedName>
        <fullName evidence="4">GyrI-like small molecule binding domain-containing protein</fullName>
    </recommendedName>
</protein>
<proteinExistence type="predicted"/>
<evidence type="ECO:0000256" key="1">
    <source>
        <dbReference type="SAM" id="Phobius"/>
    </source>
</evidence>
<keyword evidence="1" id="KW-0472">Membrane</keyword>
<sequence length="175" mass="19898">MNKKIVFAISLTILGAVAIFMYSYLGGWNEVQVSLREVNDIRMVGQPFKGSATSDTLRTIFLSAKEVIGKQQEGTLAILYYKDVDKENNEIDCFAGIMVDKDSELNVPNFEIKTFQVSKVIRAYFEGHRLVTPDPSTINQKIRDFAQSQNLNLQPIFIEKYFSDHAIEVIHLVED</sequence>
<comment type="caution">
    <text evidence="2">The sequence shown here is derived from an EMBL/GenBank/DDBJ whole genome shotgun (WGS) entry which is preliminary data.</text>
</comment>
<evidence type="ECO:0008006" key="4">
    <source>
        <dbReference type="Google" id="ProtNLM"/>
    </source>
</evidence>
<evidence type="ECO:0000313" key="2">
    <source>
        <dbReference type="EMBL" id="MDN5200717.1"/>
    </source>
</evidence>
<keyword evidence="1" id="KW-1133">Transmembrane helix</keyword>
<evidence type="ECO:0000313" key="3">
    <source>
        <dbReference type="Proteomes" id="UP001172082"/>
    </source>
</evidence>
<dbReference type="Proteomes" id="UP001172082">
    <property type="component" value="Unassembled WGS sequence"/>
</dbReference>
<keyword evidence="1" id="KW-0812">Transmembrane</keyword>
<gene>
    <name evidence="2" type="ORF">QQ008_05080</name>
</gene>
<dbReference type="RefSeq" id="WP_346750739.1">
    <property type="nucleotide sequence ID" value="NZ_JAUJEA010000001.1"/>
</dbReference>
<organism evidence="2 3">
    <name type="scientific">Splendidivirga corallicola</name>
    <dbReference type="NCBI Taxonomy" id="3051826"/>
    <lineage>
        <taxon>Bacteria</taxon>
        <taxon>Pseudomonadati</taxon>
        <taxon>Bacteroidota</taxon>
        <taxon>Cytophagia</taxon>
        <taxon>Cytophagales</taxon>
        <taxon>Splendidivirgaceae</taxon>
        <taxon>Splendidivirga</taxon>
    </lineage>
</organism>
<dbReference type="EMBL" id="JAUJEA010000001">
    <property type="protein sequence ID" value="MDN5200717.1"/>
    <property type="molecule type" value="Genomic_DNA"/>
</dbReference>
<name>A0ABT8KKZ6_9BACT</name>
<reference evidence="2" key="1">
    <citation type="submission" date="2023-06" db="EMBL/GenBank/DDBJ databases">
        <title>Genomic of Parafulvivirga corallium.</title>
        <authorList>
            <person name="Wang G."/>
        </authorList>
    </citation>
    <scope>NUCLEOTIDE SEQUENCE</scope>
    <source>
        <strain evidence="2">BMA10</strain>
    </source>
</reference>
<accession>A0ABT8KKZ6</accession>